<dbReference type="PRINTS" id="PR01686">
    <property type="entry name" value="EP450ICYP2D"/>
</dbReference>
<comment type="similarity">
    <text evidence="3 13">Belongs to the cytochrome P450 family.</text>
</comment>
<organism evidence="15 16">
    <name type="scientific">Engystomops pustulosus</name>
    <name type="common">Tungara frog</name>
    <name type="synonym">Physalaemus pustulosus</name>
    <dbReference type="NCBI Taxonomy" id="76066"/>
    <lineage>
        <taxon>Eukaryota</taxon>
        <taxon>Metazoa</taxon>
        <taxon>Chordata</taxon>
        <taxon>Craniata</taxon>
        <taxon>Vertebrata</taxon>
        <taxon>Euteleostomi</taxon>
        <taxon>Amphibia</taxon>
        <taxon>Batrachia</taxon>
        <taxon>Anura</taxon>
        <taxon>Neobatrachia</taxon>
        <taxon>Hyloidea</taxon>
        <taxon>Leptodactylidae</taxon>
        <taxon>Leiuperinae</taxon>
        <taxon>Engystomops</taxon>
    </lineage>
</organism>
<dbReference type="SUPFAM" id="SSF48264">
    <property type="entry name" value="Cytochrome P450"/>
    <property type="match status" value="1"/>
</dbReference>
<keyword evidence="11 14" id="KW-0472">Membrane</keyword>
<dbReference type="PROSITE" id="PS00086">
    <property type="entry name" value="CYTOCHROME_P450"/>
    <property type="match status" value="1"/>
</dbReference>
<reference evidence="15" key="1">
    <citation type="thesis" date="2020" institute="ProQuest LLC" country="789 East Eisenhower Parkway, Ann Arbor, MI, USA">
        <title>Comparative Genomics and Chromosome Evolution.</title>
        <authorList>
            <person name="Mudd A.B."/>
        </authorList>
    </citation>
    <scope>NUCLEOTIDE SEQUENCE</scope>
    <source>
        <strain evidence="15">237g6f4</strain>
        <tissue evidence="15">Blood</tissue>
    </source>
</reference>
<dbReference type="InterPro" id="IPR036396">
    <property type="entry name" value="Cyt_P450_sf"/>
</dbReference>
<evidence type="ECO:0000256" key="1">
    <source>
        <dbReference type="ARBA" id="ARBA00001971"/>
    </source>
</evidence>
<dbReference type="Proteomes" id="UP000824782">
    <property type="component" value="Unassembled WGS sequence"/>
</dbReference>
<dbReference type="GO" id="GO:0016712">
    <property type="term" value="F:oxidoreductase activity, acting on paired donors, with incorporation or reduction of molecular oxygen, reduced flavin or flavoprotein as one donor, and incorporation of one atom of oxygen"/>
    <property type="evidence" value="ECO:0007669"/>
    <property type="project" value="InterPro"/>
</dbReference>
<dbReference type="GO" id="GO:0020037">
    <property type="term" value="F:heme binding"/>
    <property type="evidence" value="ECO:0007669"/>
    <property type="project" value="InterPro"/>
</dbReference>
<evidence type="ECO:0000256" key="11">
    <source>
        <dbReference type="ARBA" id="ARBA00023136"/>
    </source>
</evidence>
<dbReference type="AlphaFoldDB" id="A0AAV6ZCT6"/>
<proteinExistence type="inferred from homology"/>
<dbReference type="PRINTS" id="PR00385">
    <property type="entry name" value="P450"/>
</dbReference>
<dbReference type="PANTHER" id="PTHR24300">
    <property type="entry name" value="CYTOCHROME P450 508A4-RELATED"/>
    <property type="match status" value="1"/>
</dbReference>
<dbReference type="EMBL" id="WNYA01000758">
    <property type="protein sequence ID" value="KAG8547302.1"/>
    <property type="molecule type" value="Genomic_DNA"/>
</dbReference>
<evidence type="ECO:0000256" key="3">
    <source>
        <dbReference type="ARBA" id="ARBA00010617"/>
    </source>
</evidence>
<dbReference type="FunFam" id="1.10.630.10:FF:000010">
    <property type="entry name" value="cytochrome P450 2W1 isoform X2"/>
    <property type="match status" value="1"/>
</dbReference>
<dbReference type="InterPro" id="IPR017972">
    <property type="entry name" value="Cyt_P450_CS"/>
</dbReference>
<evidence type="ECO:0000256" key="12">
    <source>
        <dbReference type="PIRSR" id="PIRSR602401-1"/>
    </source>
</evidence>
<keyword evidence="7" id="KW-0492">Microsome</keyword>
<dbReference type="Gene3D" id="1.10.630.10">
    <property type="entry name" value="Cytochrome P450"/>
    <property type="match status" value="1"/>
</dbReference>
<dbReference type="PANTHER" id="PTHR24300:SF387">
    <property type="entry name" value="INACTIVE CYTOCHROME P450 2G1"/>
    <property type="match status" value="1"/>
</dbReference>
<keyword evidence="9 12" id="KW-0408">Iron</keyword>
<dbReference type="PRINTS" id="PR00463">
    <property type="entry name" value="EP450I"/>
</dbReference>
<dbReference type="GO" id="GO:0046222">
    <property type="term" value="P:aflatoxin metabolic process"/>
    <property type="evidence" value="ECO:0007669"/>
    <property type="project" value="UniProtKB-ARBA"/>
</dbReference>
<keyword evidence="14" id="KW-1133">Transmembrane helix</keyword>
<evidence type="ECO:0000313" key="16">
    <source>
        <dbReference type="Proteomes" id="UP000824782"/>
    </source>
</evidence>
<evidence type="ECO:0000256" key="5">
    <source>
        <dbReference type="ARBA" id="ARBA00022723"/>
    </source>
</evidence>
<sequence>MDLDLSLASYFVLFLTFLLILNVLKSWNENHIRNYPPGPRSWPLIGNLHIMNFKRPQLTYLQLSKKYGPVFSVQMGTKKMVVIAGYEAVKEALVNNAEEFGERGLLRIFKKMDNEMGVISSQGENWKIMRRFTITTLRDFGMGKSTIEEKIIEECVHLTNNFASFKGNPVDTTMIMNSAVANIIVVILLGNRMDYEDPQFKRLLSLTNENVRLLGSPMVSLYNLFPFLELFPGSHKTIMKNVKELYKFIGKTFVEHLKNLDETDQRSLIDAFLVRQKEDAGNSHSYFHNENLAKLVRNLFTAGMETTSTTLRWGFLLMIQYPNIQEKVQEEITRVIGSAQPMYSHRVQMPYTNAVIHEIQRFADIIPLSVGHETTKDVTFKGYFIPKGTYIIPLLTSVLRDKTQFEKPEEFYPPHFLDSKGNFVKKDAFMPFSAGRRACAGETLAKMELFIFFTTLLQKFTFRFPSSVTEFDFSPAGGLTNAPRQHTVCAIHRD</sequence>
<evidence type="ECO:0000256" key="13">
    <source>
        <dbReference type="RuleBase" id="RU000461"/>
    </source>
</evidence>
<dbReference type="InterPro" id="IPR050182">
    <property type="entry name" value="Cytochrome_P450_fam2"/>
</dbReference>
<dbReference type="InterPro" id="IPR001128">
    <property type="entry name" value="Cyt_P450"/>
</dbReference>
<keyword evidence="8 13" id="KW-0560">Oxidoreductase</keyword>
<gene>
    <name evidence="15" type="ORF">GDO81_028580</name>
</gene>
<evidence type="ECO:0000256" key="2">
    <source>
        <dbReference type="ARBA" id="ARBA00004524"/>
    </source>
</evidence>
<feature type="binding site" description="axial binding residue" evidence="12">
    <location>
        <position position="439"/>
    </location>
    <ligand>
        <name>heme</name>
        <dbReference type="ChEBI" id="CHEBI:30413"/>
    </ligand>
    <ligandPart>
        <name>Fe</name>
        <dbReference type="ChEBI" id="CHEBI:18248"/>
    </ligandPart>
</feature>
<dbReference type="Pfam" id="PF00067">
    <property type="entry name" value="p450"/>
    <property type="match status" value="1"/>
</dbReference>
<dbReference type="InterPro" id="IPR002401">
    <property type="entry name" value="Cyt_P450_E_grp-I"/>
</dbReference>
<evidence type="ECO:0000256" key="6">
    <source>
        <dbReference type="ARBA" id="ARBA00022824"/>
    </source>
</evidence>
<evidence type="ECO:0000256" key="9">
    <source>
        <dbReference type="ARBA" id="ARBA00023004"/>
    </source>
</evidence>
<evidence type="ECO:0000256" key="4">
    <source>
        <dbReference type="ARBA" id="ARBA00022617"/>
    </source>
</evidence>
<keyword evidence="10 13" id="KW-0503">Monooxygenase</keyword>
<dbReference type="GO" id="GO:0006805">
    <property type="term" value="P:xenobiotic metabolic process"/>
    <property type="evidence" value="ECO:0007669"/>
    <property type="project" value="TreeGrafter"/>
</dbReference>
<evidence type="ECO:0008006" key="17">
    <source>
        <dbReference type="Google" id="ProtNLM"/>
    </source>
</evidence>
<dbReference type="GO" id="GO:0005737">
    <property type="term" value="C:cytoplasm"/>
    <property type="evidence" value="ECO:0007669"/>
    <property type="project" value="TreeGrafter"/>
</dbReference>
<dbReference type="GO" id="GO:0006082">
    <property type="term" value="P:organic acid metabolic process"/>
    <property type="evidence" value="ECO:0007669"/>
    <property type="project" value="TreeGrafter"/>
</dbReference>
<keyword evidence="16" id="KW-1185">Reference proteome</keyword>
<feature type="transmembrane region" description="Helical" evidence="14">
    <location>
        <begin position="6"/>
        <end position="24"/>
    </location>
</feature>
<protein>
    <recommendedName>
        <fullName evidence="17">Cytochrome P450</fullName>
    </recommendedName>
</protein>
<keyword evidence="5 12" id="KW-0479">Metal-binding</keyword>
<evidence type="ECO:0000256" key="8">
    <source>
        <dbReference type="ARBA" id="ARBA00023002"/>
    </source>
</evidence>
<comment type="caution">
    <text evidence="15">The sequence shown here is derived from an EMBL/GenBank/DDBJ whole genome shotgun (WGS) entry which is preliminary data.</text>
</comment>
<keyword evidence="14" id="KW-0812">Transmembrane</keyword>
<name>A0AAV6ZCT6_ENGPU</name>
<evidence type="ECO:0000256" key="10">
    <source>
        <dbReference type="ARBA" id="ARBA00023033"/>
    </source>
</evidence>
<comment type="cofactor">
    <cofactor evidence="1 12">
        <name>heme</name>
        <dbReference type="ChEBI" id="CHEBI:30413"/>
    </cofactor>
</comment>
<evidence type="ECO:0000313" key="15">
    <source>
        <dbReference type="EMBL" id="KAG8547302.1"/>
    </source>
</evidence>
<accession>A0AAV6ZCT6</accession>
<comment type="subcellular location">
    <subcellularLocation>
        <location evidence="2">Microsome membrane</location>
    </subcellularLocation>
</comment>
<keyword evidence="6" id="KW-0256">Endoplasmic reticulum</keyword>
<evidence type="ECO:0000256" key="14">
    <source>
        <dbReference type="SAM" id="Phobius"/>
    </source>
</evidence>
<evidence type="ECO:0000256" key="7">
    <source>
        <dbReference type="ARBA" id="ARBA00022848"/>
    </source>
</evidence>
<dbReference type="InterPro" id="IPR008069">
    <property type="entry name" value="Cyt_P450_E_grp-I_CYP2D-like"/>
</dbReference>
<keyword evidence="4 12" id="KW-0349">Heme</keyword>
<dbReference type="GO" id="GO:0005506">
    <property type="term" value="F:iron ion binding"/>
    <property type="evidence" value="ECO:0007669"/>
    <property type="project" value="InterPro"/>
</dbReference>